<evidence type="ECO:0000256" key="6">
    <source>
        <dbReference type="ARBA" id="ARBA00029447"/>
    </source>
</evidence>
<keyword evidence="12" id="KW-1185">Reference proteome</keyword>
<reference evidence="11 12" key="1">
    <citation type="journal article" date="2022" name="Environ. Microbiol. Rep.">
        <title>Eco-phylogenetic analyses reveal divergent evolution of vitamin B12 metabolism in the marine bacterial family 'Psychromonadaceae'.</title>
        <authorList>
            <person name="Jin X."/>
            <person name="Yang Y."/>
            <person name="Cao H."/>
            <person name="Gao B."/>
            <person name="Zhao Z."/>
        </authorList>
    </citation>
    <scope>NUCLEOTIDE SEQUENCE [LARGE SCALE GENOMIC DNA]</scope>
    <source>
        <strain evidence="11 12">MKS20</strain>
    </source>
</reference>
<dbReference type="Pfam" id="PF00672">
    <property type="entry name" value="HAMP"/>
    <property type="match status" value="1"/>
</dbReference>
<name>A0ABS8WBQ4_9GAMM</name>
<keyword evidence="4 8" id="KW-0472">Membrane</keyword>
<dbReference type="SMART" id="SM00283">
    <property type="entry name" value="MA"/>
    <property type="match status" value="1"/>
</dbReference>
<keyword evidence="2 8" id="KW-0812">Transmembrane</keyword>
<dbReference type="InterPro" id="IPR004089">
    <property type="entry name" value="MCPsignal_dom"/>
</dbReference>
<accession>A0ABS8WBQ4</accession>
<dbReference type="Proteomes" id="UP001201273">
    <property type="component" value="Unassembled WGS sequence"/>
</dbReference>
<dbReference type="RefSeq" id="WP_233054082.1">
    <property type="nucleotide sequence ID" value="NZ_JAIMJA010000019.1"/>
</dbReference>
<dbReference type="InterPro" id="IPR003660">
    <property type="entry name" value="HAMP_dom"/>
</dbReference>
<evidence type="ECO:0000313" key="12">
    <source>
        <dbReference type="Proteomes" id="UP001201273"/>
    </source>
</evidence>
<dbReference type="EMBL" id="JAIMJA010000019">
    <property type="protein sequence ID" value="MCE2596444.1"/>
    <property type="molecule type" value="Genomic_DNA"/>
</dbReference>
<dbReference type="PROSITE" id="PS50885">
    <property type="entry name" value="HAMP"/>
    <property type="match status" value="1"/>
</dbReference>
<proteinExistence type="inferred from homology"/>
<evidence type="ECO:0000256" key="1">
    <source>
        <dbReference type="ARBA" id="ARBA00004141"/>
    </source>
</evidence>
<organism evidence="11 12">
    <name type="scientific">Motilimonas cestriensis</name>
    <dbReference type="NCBI Taxonomy" id="2742685"/>
    <lineage>
        <taxon>Bacteria</taxon>
        <taxon>Pseudomonadati</taxon>
        <taxon>Pseudomonadota</taxon>
        <taxon>Gammaproteobacteria</taxon>
        <taxon>Alteromonadales</taxon>
        <taxon>Alteromonadales genera incertae sedis</taxon>
        <taxon>Motilimonas</taxon>
    </lineage>
</organism>
<evidence type="ECO:0000256" key="8">
    <source>
        <dbReference type="SAM" id="Phobius"/>
    </source>
</evidence>
<sequence length="519" mass="57150">MQNWSIKVTLSCIIIVLLVAGSALSFALNRHHVQTLAKHQFQQQSLLMSSAISLKIAGATRFGKVENIAEDIQVVNQQNPNSILFLQVLDNDGNVIYSADDLSLQAGQIKLVADHESQYQTVNNTDYLEVWQEIKYGKKDDLVGHLAVAYNYQMIADEINSNSRTLIGFFIGQVLFITCVVYFSIHWLLSKPLQHFALSISRLSKGDANLSARIEEKGAPELKNIAQYFNQLLEALSQSFTHLSEQTSRLTHLKDNSHQYSQQLIELIAKQADDVHLAQQQIDQVNQMSESIISSSSTSNTKVASINQDATRTNGTIEESLTGIKAFEQEMTLTAASIKNLSENTLSITGVLDVIKSIADQTNLLALNAAIEAARAGEQGRGFAVVADEVRSLAGKTSQSTEKINTMISTLQQGAQHAVDSMNASQATLHTNVAAIEQVSSQFGQIFVEIVDVMGINQEIKSLALNQNQASAELHQRLEELVLQAQSGQQVATNAHHAHREMEQELTKTVNLVKRFNAE</sequence>
<evidence type="ECO:0000259" key="10">
    <source>
        <dbReference type="PROSITE" id="PS50885"/>
    </source>
</evidence>
<dbReference type="SUPFAM" id="SSF58104">
    <property type="entry name" value="Methyl-accepting chemotaxis protein (MCP) signaling domain"/>
    <property type="match status" value="1"/>
</dbReference>
<protein>
    <submittedName>
        <fullName evidence="11">Methyl-accepting chemotaxis protein</fullName>
    </submittedName>
</protein>
<evidence type="ECO:0000256" key="7">
    <source>
        <dbReference type="PROSITE-ProRule" id="PRU00284"/>
    </source>
</evidence>
<comment type="subcellular location">
    <subcellularLocation>
        <location evidence="1">Membrane</location>
        <topology evidence="1">Multi-pass membrane protein</topology>
    </subcellularLocation>
</comment>
<dbReference type="SMART" id="SM00304">
    <property type="entry name" value="HAMP"/>
    <property type="match status" value="1"/>
</dbReference>
<dbReference type="PANTHER" id="PTHR32089">
    <property type="entry name" value="METHYL-ACCEPTING CHEMOTAXIS PROTEIN MCPB"/>
    <property type="match status" value="1"/>
</dbReference>
<evidence type="ECO:0000313" key="11">
    <source>
        <dbReference type="EMBL" id="MCE2596444.1"/>
    </source>
</evidence>
<evidence type="ECO:0000259" key="9">
    <source>
        <dbReference type="PROSITE" id="PS50111"/>
    </source>
</evidence>
<comment type="similarity">
    <text evidence="6">Belongs to the methyl-accepting chemotaxis (MCP) protein family.</text>
</comment>
<evidence type="ECO:0000256" key="3">
    <source>
        <dbReference type="ARBA" id="ARBA00022989"/>
    </source>
</evidence>
<gene>
    <name evidence="11" type="ORF">K6Y31_16735</name>
</gene>
<evidence type="ECO:0000256" key="2">
    <source>
        <dbReference type="ARBA" id="ARBA00022692"/>
    </source>
</evidence>
<dbReference type="Pfam" id="PF00015">
    <property type="entry name" value="MCPsignal"/>
    <property type="match status" value="1"/>
</dbReference>
<feature type="domain" description="HAMP" evidence="10">
    <location>
        <begin position="187"/>
        <end position="241"/>
    </location>
</feature>
<keyword evidence="5 7" id="KW-0807">Transducer</keyword>
<evidence type="ECO:0000256" key="5">
    <source>
        <dbReference type="ARBA" id="ARBA00023224"/>
    </source>
</evidence>
<feature type="domain" description="Methyl-accepting transducer" evidence="9">
    <location>
        <begin position="246"/>
        <end position="482"/>
    </location>
</feature>
<keyword evidence="3 8" id="KW-1133">Transmembrane helix</keyword>
<dbReference type="PROSITE" id="PS50111">
    <property type="entry name" value="CHEMOTAXIS_TRANSDUC_2"/>
    <property type="match status" value="1"/>
</dbReference>
<comment type="caution">
    <text evidence="11">The sequence shown here is derived from an EMBL/GenBank/DDBJ whole genome shotgun (WGS) entry which is preliminary data.</text>
</comment>
<evidence type="ECO:0000256" key="4">
    <source>
        <dbReference type="ARBA" id="ARBA00023136"/>
    </source>
</evidence>
<dbReference type="CDD" id="cd06225">
    <property type="entry name" value="HAMP"/>
    <property type="match status" value="1"/>
</dbReference>
<dbReference type="Gene3D" id="1.10.287.950">
    <property type="entry name" value="Methyl-accepting chemotaxis protein"/>
    <property type="match status" value="1"/>
</dbReference>
<feature type="transmembrane region" description="Helical" evidence="8">
    <location>
        <begin position="166"/>
        <end position="189"/>
    </location>
</feature>
<dbReference type="PANTHER" id="PTHR32089:SF119">
    <property type="entry name" value="METHYL-ACCEPTING CHEMOTAXIS PROTEIN CTPL"/>
    <property type="match status" value="1"/>
</dbReference>